<protein>
    <submittedName>
        <fullName evidence="3">Uncharacterized protein</fullName>
    </submittedName>
</protein>
<feature type="transmembrane region" description="Helical" evidence="1">
    <location>
        <begin position="39"/>
        <end position="65"/>
    </location>
</feature>
<keyword evidence="1" id="KW-0472">Membrane</keyword>
<keyword evidence="4" id="KW-1185">Reference proteome</keyword>
<keyword evidence="1" id="KW-1133">Transmembrane helix</keyword>
<accession>A0A6A7AG57</accession>
<name>A0A6A7AG57_9PLEO</name>
<evidence type="ECO:0000313" key="3">
    <source>
        <dbReference type="EMBL" id="KAF2831565.1"/>
    </source>
</evidence>
<dbReference type="AlphaFoldDB" id="A0A6A7AG57"/>
<sequence length="81" mass="9379">MPRITPTSLMTLLALVTLLALAYLDVVVGAMLCHRPDYFSWSILRLGLVFHGVSIAFPYSLWVDFRERNWWARKRNSIGRV</sequence>
<evidence type="ECO:0000256" key="1">
    <source>
        <dbReference type="SAM" id="Phobius"/>
    </source>
</evidence>
<feature type="chain" id="PRO_5025684128" evidence="2">
    <location>
        <begin position="30"/>
        <end position="81"/>
    </location>
</feature>
<keyword evidence="1" id="KW-0812">Transmembrane</keyword>
<dbReference type="Proteomes" id="UP000799424">
    <property type="component" value="Unassembled WGS sequence"/>
</dbReference>
<dbReference type="EMBL" id="MU006218">
    <property type="protein sequence ID" value="KAF2831565.1"/>
    <property type="molecule type" value="Genomic_DNA"/>
</dbReference>
<keyword evidence="2" id="KW-0732">Signal</keyword>
<proteinExistence type="predicted"/>
<feature type="signal peptide" evidence="2">
    <location>
        <begin position="1"/>
        <end position="29"/>
    </location>
</feature>
<evidence type="ECO:0000313" key="4">
    <source>
        <dbReference type="Proteomes" id="UP000799424"/>
    </source>
</evidence>
<organism evidence="3 4">
    <name type="scientific">Ophiobolus disseminans</name>
    <dbReference type="NCBI Taxonomy" id="1469910"/>
    <lineage>
        <taxon>Eukaryota</taxon>
        <taxon>Fungi</taxon>
        <taxon>Dikarya</taxon>
        <taxon>Ascomycota</taxon>
        <taxon>Pezizomycotina</taxon>
        <taxon>Dothideomycetes</taxon>
        <taxon>Pleosporomycetidae</taxon>
        <taxon>Pleosporales</taxon>
        <taxon>Pleosporineae</taxon>
        <taxon>Phaeosphaeriaceae</taxon>
        <taxon>Ophiobolus</taxon>
    </lineage>
</organism>
<reference evidence="3" key="1">
    <citation type="journal article" date="2020" name="Stud. Mycol.">
        <title>101 Dothideomycetes genomes: a test case for predicting lifestyles and emergence of pathogens.</title>
        <authorList>
            <person name="Haridas S."/>
            <person name="Albert R."/>
            <person name="Binder M."/>
            <person name="Bloem J."/>
            <person name="Labutti K."/>
            <person name="Salamov A."/>
            <person name="Andreopoulos B."/>
            <person name="Baker S."/>
            <person name="Barry K."/>
            <person name="Bills G."/>
            <person name="Bluhm B."/>
            <person name="Cannon C."/>
            <person name="Castanera R."/>
            <person name="Culley D."/>
            <person name="Daum C."/>
            <person name="Ezra D."/>
            <person name="Gonzalez J."/>
            <person name="Henrissat B."/>
            <person name="Kuo A."/>
            <person name="Liang C."/>
            <person name="Lipzen A."/>
            <person name="Lutzoni F."/>
            <person name="Magnuson J."/>
            <person name="Mondo S."/>
            <person name="Nolan M."/>
            <person name="Ohm R."/>
            <person name="Pangilinan J."/>
            <person name="Park H.-J."/>
            <person name="Ramirez L."/>
            <person name="Alfaro M."/>
            <person name="Sun H."/>
            <person name="Tritt A."/>
            <person name="Yoshinaga Y."/>
            <person name="Zwiers L.-H."/>
            <person name="Turgeon B."/>
            <person name="Goodwin S."/>
            <person name="Spatafora J."/>
            <person name="Crous P."/>
            <person name="Grigoriev I."/>
        </authorList>
    </citation>
    <scope>NUCLEOTIDE SEQUENCE</scope>
    <source>
        <strain evidence="3">CBS 113818</strain>
    </source>
</reference>
<evidence type="ECO:0000256" key="2">
    <source>
        <dbReference type="SAM" id="SignalP"/>
    </source>
</evidence>
<gene>
    <name evidence="3" type="ORF">CC86DRAFT_366907</name>
</gene>